<proteinExistence type="predicted"/>
<dbReference type="EMBL" id="KK583242">
    <property type="protein sequence ID" value="KDO24448.1"/>
    <property type="molecule type" value="Genomic_DNA"/>
</dbReference>
<feature type="domain" description="Alpha-N-acetylglucosaminidase N-terminal" evidence="3">
    <location>
        <begin position="17"/>
        <end position="98"/>
    </location>
</feature>
<dbReference type="Proteomes" id="UP000030745">
    <property type="component" value="Unassembled WGS sequence"/>
</dbReference>
<dbReference type="InterPro" id="IPR007781">
    <property type="entry name" value="NAGLU"/>
</dbReference>
<feature type="domain" description="Alpha-N-acetylglucosaminidase C-terminal" evidence="4">
    <location>
        <begin position="461"/>
        <end position="718"/>
    </location>
</feature>
<dbReference type="PANTHER" id="PTHR12872">
    <property type="entry name" value="ALPHA-N-ACETYLGLUCOSAMINIDASE"/>
    <property type="match status" value="1"/>
</dbReference>
<dbReference type="STRING" id="695850.A0A067C1N1"/>
<keyword evidence="6" id="KW-1185">Reference proteome</keyword>
<dbReference type="Pfam" id="PF12972">
    <property type="entry name" value="NAGLU_C"/>
    <property type="match status" value="1"/>
</dbReference>
<dbReference type="Gene3D" id="1.20.120.670">
    <property type="entry name" value="N-acetyl-b-d-glucoasminidase"/>
    <property type="match status" value="1"/>
</dbReference>
<evidence type="ECO:0000259" key="3">
    <source>
        <dbReference type="Pfam" id="PF12971"/>
    </source>
</evidence>
<dbReference type="OMA" id="AGFPKEY"/>
<feature type="domain" description="Alpha-N-acetylglucosaminidase tim-barrel" evidence="2">
    <location>
        <begin position="114"/>
        <end position="452"/>
    </location>
</feature>
<dbReference type="Pfam" id="PF05089">
    <property type="entry name" value="NAGLU"/>
    <property type="match status" value="1"/>
</dbReference>
<dbReference type="KEGG" id="spar:SPRG_09838"/>
<evidence type="ECO:0000313" key="5">
    <source>
        <dbReference type="EMBL" id="KDO24448.1"/>
    </source>
</evidence>
<dbReference type="InterPro" id="IPR024732">
    <property type="entry name" value="NAGLU_C"/>
</dbReference>
<name>A0A067C1N1_SAPPC</name>
<evidence type="ECO:0000259" key="2">
    <source>
        <dbReference type="Pfam" id="PF05089"/>
    </source>
</evidence>
<dbReference type="Pfam" id="PF12971">
    <property type="entry name" value="NAGLU_N"/>
    <property type="match status" value="1"/>
</dbReference>
<protein>
    <recommendedName>
        <fullName evidence="7">Alpha-N-acetylglucosaminidase</fullName>
    </recommendedName>
</protein>
<evidence type="ECO:0000313" key="6">
    <source>
        <dbReference type="Proteomes" id="UP000030745"/>
    </source>
</evidence>
<dbReference type="OrthoDB" id="64736at2759"/>
<accession>A0A067C1N1</accession>
<dbReference type="Gene3D" id="3.20.20.80">
    <property type="entry name" value="Glycosidases"/>
    <property type="match status" value="1"/>
</dbReference>
<gene>
    <name evidence="5" type="ORF">SPRG_09838</name>
</gene>
<reference evidence="5 6" key="1">
    <citation type="journal article" date="2013" name="PLoS Genet.">
        <title>Distinctive expansion of potential virulence genes in the genome of the oomycete fish pathogen Saprolegnia parasitica.</title>
        <authorList>
            <person name="Jiang R.H."/>
            <person name="de Bruijn I."/>
            <person name="Haas B.J."/>
            <person name="Belmonte R."/>
            <person name="Lobach L."/>
            <person name="Christie J."/>
            <person name="van den Ackerveken G."/>
            <person name="Bottin A."/>
            <person name="Bulone V."/>
            <person name="Diaz-Moreno S.M."/>
            <person name="Dumas B."/>
            <person name="Fan L."/>
            <person name="Gaulin E."/>
            <person name="Govers F."/>
            <person name="Grenville-Briggs L.J."/>
            <person name="Horner N.R."/>
            <person name="Levin J.Z."/>
            <person name="Mammella M."/>
            <person name="Meijer H.J."/>
            <person name="Morris P."/>
            <person name="Nusbaum C."/>
            <person name="Oome S."/>
            <person name="Phillips A.J."/>
            <person name="van Rooyen D."/>
            <person name="Rzeszutek E."/>
            <person name="Saraiva M."/>
            <person name="Secombes C.J."/>
            <person name="Seidl M.F."/>
            <person name="Snel B."/>
            <person name="Stassen J.H."/>
            <person name="Sykes S."/>
            <person name="Tripathy S."/>
            <person name="van den Berg H."/>
            <person name="Vega-Arreguin J.C."/>
            <person name="Wawra S."/>
            <person name="Young S.K."/>
            <person name="Zeng Q."/>
            <person name="Dieguez-Uribeondo J."/>
            <person name="Russ C."/>
            <person name="Tyler B.M."/>
            <person name="van West P."/>
        </authorList>
    </citation>
    <scope>NUCLEOTIDE SEQUENCE [LARGE SCALE GENOMIC DNA]</scope>
    <source>
        <strain evidence="5 6">CBS 223.65</strain>
    </source>
</reference>
<dbReference type="RefSeq" id="XP_012204878.1">
    <property type="nucleotide sequence ID" value="XM_012349488.1"/>
</dbReference>
<evidence type="ECO:0008006" key="7">
    <source>
        <dbReference type="Google" id="ProtNLM"/>
    </source>
</evidence>
<dbReference type="PANTHER" id="PTHR12872:SF1">
    <property type="entry name" value="ALPHA-N-ACETYLGLUCOSAMINIDASE"/>
    <property type="match status" value="1"/>
</dbReference>
<evidence type="ECO:0000259" key="4">
    <source>
        <dbReference type="Pfam" id="PF12972"/>
    </source>
</evidence>
<keyword evidence="1" id="KW-0378">Hydrolase</keyword>
<sequence length="723" mass="80364">MRQGVDLEFPAHDATTALQGLIRRKLGDAYVDQIVVAPMTAPPNSLDMAKVDMDGDRVRVSGTSATAMGYALHAYLKRDVHVHADWDDHALPLPPTLPPVTDPLVLKKTSKVTYYLNVCTSSYSMWSWSWAQWEAHLDWMALCGINMPLAFAGQEKVWAETFKKFGVDASGLDAFFAGAAFQAWGRMGNIQGSWGPYGPLPQHFIEDQYALQVRILQRMRDFGMLPALPAFAGHVPAVLRTLFPDAAMRQASQWAGFPKEYTCVYMLEPTDPLFHAIGRAFVATQREIYGENVSSVYQTDMYNELLPPSADAAYLHASAKAVMDSMLASDPNAIWLMQGWLFYFMRTFWTNDAIAAYLGGVPNDRMILLDLWSDEYPVWSRTDNYFGKSWIYCVLHTFGGNLGLHGNLPQLASAPIEARAKSDGHMLGVGLTMEGIFQNYVVYELTLDMAWNSQPVEVEAWVATYVRHRYHDESTQALAAWRELLQSLYAGKSAPRCLLTYRPHWKMLNSAKADTMDCVRRAYKALLDAVVEAPELAHLDTFTHDLVDIAREALSGVVAAKYLAFRELYTTPTTLLVTLETAAAGLLHLMHQIDTLLGTTAAFMLGPWLASAQACATPSTADYFRYQAQNQVTRWGEGDTLSDYAAKQWSGLIATYYIPRWTLWLDGAIAAFAAKTPMDEAAVHAAIGAFEVQWQTAPIDVPTLPSGDPTLIAAALYAEYCAE</sequence>
<dbReference type="VEuPathDB" id="FungiDB:SPRG_09838"/>
<dbReference type="Gene3D" id="3.30.379.10">
    <property type="entry name" value="Chitobiase/beta-hexosaminidase domain 2-like"/>
    <property type="match status" value="1"/>
</dbReference>
<dbReference type="GeneID" id="24131987"/>
<dbReference type="AlphaFoldDB" id="A0A067C1N1"/>
<dbReference type="GO" id="GO:0016787">
    <property type="term" value="F:hydrolase activity"/>
    <property type="evidence" value="ECO:0007669"/>
    <property type="project" value="UniProtKB-KW"/>
</dbReference>
<evidence type="ECO:0000256" key="1">
    <source>
        <dbReference type="ARBA" id="ARBA00022801"/>
    </source>
</evidence>
<dbReference type="InterPro" id="IPR024240">
    <property type="entry name" value="NAGLU_N"/>
</dbReference>
<dbReference type="InterPro" id="IPR029018">
    <property type="entry name" value="Hex-like_dom2"/>
</dbReference>
<organism evidence="5 6">
    <name type="scientific">Saprolegnia parasitica (strain CBS 223.65)</name>
    <dbReference type="NCBI Taxonomy" id="695850"/>
    <lineage>
        <taxon>Eukaryota</taxon>
        <taxon>Sar</taxon>
        <taxon>Stramenopiles</taxon>
        <taxon>Oomycota</taxon>
        <taxon>Saprolegniomycetes</taxon>
        <taxon>Saprolegniales</taxon>
        <taxon>Saprolegniaceae</taxon>
        <taxon>Saprolegnia</taxon>
    </lineage>
</organism>
<dbReference type="InterPro" id="IPR024733">
    <property type="entry name" value="NAGLU_tim-barrel"/>
</dbReference>